<reference evidence="3" key="1">
    <citation type="journal article" date="2020" name="Mol. Plant Microbe">
        <title>Rhizobial microsymbionts of the narrowly endemic Oxytropis species growing in Kamchatka are characterized by significant genetic diversity and possess a set of genes that are associated with T3SS and T6SS secretion systems and can affect the development of symbiosis.</title>
        <authorList>
            <person name="Safronova V."/>
            <person name="Guro P."/>
            <person name="Sazanova A."/>
            <person name="Kuznetsova I."/>
            <person name="Belimov A."/>
            <person name="Yakubov V."/>
            <person name="Chirak E."/>
            <person name="Afonin A."/>
            <person name="Gogolev Y."/>
            <person name="Andronov E."/>
            <person name="Tikhonovich I."/>
        </authorList>
    </citation>
    <scope>NUCLEOTIDE SEQUENCE [LARGE SCALE GENOMIC DNA]</scope>
    <source>
        <strain evidence="3">583</strain>
    </source>
</reference>
<evidence type="ECO:0000256" key="1">
    <source>
        <dbReference type="SAM" id="MobiDB-lite"/>
    </source>
</evidence>
<dbReference type="Proteomes" id="UP000515465">
    <property type="component" value="Chromosome"/>
</dbReference>
<name>A0A7G6T1L1_9HYPH</name>
<feature type="region of interest" description="Disordered" evidence="1">
    <location>
        <begin position="1"/>
        <end position="71"/>
    </location>
</feature>
<gene>
    <name evidence="2" type="ORF">HB778_32190</name>
</gene>
<feature type="compositionally biased region" description="Polar residues" evidence="1">
    <location>
        <begin position="57"/>
        <end position="71"/>
    </location>
</feature>
<organism evidence="2 3">
    <name type="scientific">Mesorhizobium huakuii</name>
    <dbReference type="NCBI Taxonomy" id="28104"/>
    <lineage>
        <taxon>Bacteria</taxon>
        <taxon>Pseudomonadati</taxon>
        <taxon>Pseudomonadota</taxon>
        <taxon>Alphaproteobacteria</taxon>
        <taxon>Hyphomicrobiales</taxon>
        <taxon>Phyllobacteriaceae</taxon>
        <taxon>Mesorhizobium</taxon>
    </lineage>
</organism>
<proteinExistence type="predicted"/>
<feature type="compositionally biased region" description="Basic and acidic residues" evidence="1">
    <location>
        <begin position="1"/>
        <end position="11"/>
    </location>
</feature>
<dbReference type="AlphaFoldDB" id="A0A7G6T1L1"/>
<sequence>MSDNENHRETGATKYPAKTGADPSDAFTQDAAGNKKPKNGVGLTRPVNEVDDKTHQSDGQNPSDQVKSSRP</sequence>
<protein>
    <submittedName>
        <fullName evidence="2">Uncharacterized protein</fullName>
    </submittedName>
</protein>
<evidence type="ECO:0000313" key="3">
    <source>
        <dbReference type="Proteomes" id="UP000515465"/>
    </source>
</evidence>
<accession>A0A7G6T1L1</accession>
<evidence type="ECO:0000313" key="2">
    <source>
        <dbReference type="EMBL" id="QND60643.1"/>
    </source>
</evidence>
<dbReference type="RefSeq" id="WP_183459739.1">
    <property type="nucleotide sequence ID" value="NZ_CP050296.1"/>
</dbReference>
<dbReference type="EMBL" id="CP050296">
    <property type="protein sequence ID" value="QND60643.1"/>
    <property type="molecule type" value="Genomic_DNA"/>
</dbReference>